<evidence type="ECO:0000256" key="3">
    <source>
        <dbReference type="ARBA" id="ARBA00023242"/>
    </source>
</evidence>
<dbReference type="EMBL" id="JAKROA010000001">
    <property type="protein sequence ID" value="KAL5112276.1"/>
    <property type="molecule type" value="Genomic_DNA"/>
</dbReference>
<evidence type="ECO:0000313" key="6">
    <source>
        <dbReference type="Proteomes" id="UP001651158"/>
    </source>
</evidence>
<dbReference type="Pfam" id="PF08612">
    <property type="entry name" value="Med20"/>
    <property type="match status" value="1"/>
</dbReference>
<name>A0ABR4QRC2_9CEST</name>
<keyword evidence="6" id="KW-1185">Reference proteome</keyword>
<keyword evidence="4" id="KW-0804">Transcription</keyword>
<gene>
    <name evidence="4" type="primary">MED20</name>
    <name evidence="5" type="ORF">TcWFU_006198</name>
</gene>
<organism evidence="5 6">
    <name type="scientific">Taenia crassiceps</name>
    <dbReference type="NCBI Taxonomy" id="6207"/>
    <lineage>
        <taxon>Eukaryota</taxon>
        <taxon>Metazoa</taxon>
        <taxon>Spiralia</taxon>
        <taxon>Lophotrochozoa</taxon>
        <taxon>Platyhelminthes</taxon>
        <taxon>Cestoda</taxon>
        <taxon>Eucestoda</taxon>
        <taxon>Cyclophyllidea</taxon>
        <taxon>Taeniidae</taxon>
        <taxon>Taenia</taxon>
    </lineage>
</organism>
<accession>A0ABR4QRC2</accession>
<comment type="subcellular location">
    <subcellularLocation>
        <location evidence="1 4">Nucleus</location>
    </subcellularLocation>
</comment>
<evidence type="ECO:0000313" key="5">
    <source>
        <dbReference type="EMBL" id="KAL5112276.1"/>
    </source>
</evidence>
<comment type="similarity">
    <text evidence="2 4">Belongs to the Mediator complex subunit 20 family.</text>
</comment>
<evidence type="ECO:0000256" key="2">
    <source>
        <dbReference type="ARBA" id="ARBA00010743"/>
    </source>
</evidence>
<evidence type="ECO:0000256" key="4">
    <source>
        <dbReference type="RuleBase" id="RU364152"/>
    </source>
</evidence>
<comment type="function">
    <text evidence="4">Component of the Mediator complex, a coactivator involved in the regulated transcription of nearly all RNA polymerase II-dependent genes. Mediator functions as a bridge to convey information from gene-specific regulatory proteins to the basal RNA polymerase II transcription machinery. Mediator is recruited to promoters by direct interactions with regulatory proteins and serves as a scaffold for the assembly of a functional preinitiation complex with RNA polymerase II and the general transcription factors.</text>
</comment>
<proteinExistence type="inferred from homology"/>
<comment type="caution">
    <text evidence="5">The sequence shown here is derived from an EMBL/GenBank/DDBJ whole genome shotgun (WGS) entry which is preliminary data.</text>
</comment>
<reference evidence="5 6" key="1">
    <citation type="journal article" date="2022" name="Front. Cell. Infect. Microbiol.">
        <title>The Genomes of Two Strains of Taenia crassiceps the Animal Model for the Study of Human Cysticercosis.</title>
        <authorList>
            <person name="Bobes R.J."/>
            <person name="Estrada K."/>
            <person name="Rios-Valencia D.G."/>
            <person name="Calderon-Gallegos A."/>
            <person name="de la Torre P."/>
            <person name="Carrero J.C."/>
            <person name="Sanchez-Flores A."/>
            <person name="Laclette J.P."/>
        </authorList>
    </citation>
    <scope>NUCLEOTIDE SEQUENCE [LARGE SCALE GENOMIC DNA]</scope>
    <source>
        <strain evidence="5">WFUcys</strain>
    </source>
</reference>
<keyword evidence="4" id="KW-0805">Transcription regulation</keyword>
<sequence length="221" mass="24919">MVHRNAWDFCVSFSVFNHVYRVIRIPTQEKKVLDEKIGKMELLGATEVFTMSDFPATCFVVNDAEPDKMLTCDLAFREFPGLLKGVYEYEKKLQVDGIGVKYRLGDFYINFMTLSLGQSPTIKGLLLEIAFQPTCPPSMSGELLRTFGRQHFPELFTGQLMPVFTPTLKKAFADNSSQDALPKPSVERLLAGEAVDSLSRATARATVAQYIEHLRELRSHS</sequence>
<protein>
    <recommendedName>
        <fullName evidence="4">Mediator of RNA polymerase II transcription subunit 20</fullName>
    </recommendedName>
    <alternativeName>
        <fullName evidence="4">Mediator complex subunit 20</fullName>
    </alternativeName>
</protein>
<evidence type="ECO:0000256" key="1">
    <source>
        <dbReference type="ARBA" id="ARBA00004123"/>
    </source>
</evidence>
<keyword evidence="4" id="KW-0010">Activator</keyword>
<keyword evidence="3 4" id="KW-0539">Nucleus</keyword>
<comment type="subunit">
    <text evidence="4">Component of the Mediator complex.</text>
</comment>
<dbReference type="Proteomes" id="UP001651158">
    <property type="component" value="Unassembled WGS sequence"/>
</dbReference>
<dbReference type="InterPro" id="IPR013921">
    <property type="entry name" value="Mediator_Med20"/>
</dbReference>